<evidence type="ECO:0000256" key="6">
    <source>
        <dbReference type="ARBA" id="ARBA00018569"/>
    </source>
</evidence>
<dbReference type="SUPFAM" id="SSF51735">
    <property type="entry name" value="NAD(P)-binding Rossmann-fold domains"/>
    <property type="match status" value="1"/>
</dbReference>
<dbReference type="NCBIfam" id="TIGR01179">
    <property type="entry name" value="galE"/>
    <property type="match status" value="1"/>
</dbReference>
<dbReference type="InterPro" id="IPR005886">
    <property type="entry name" value="UDP_G4E"/>
</dbReference>
<comment type="pathway">
    <text evidence="3 10">Carbohydrate metabolism; galactose metabolism.</text>
</comment>
<reference evidence="12 13" key="1">
    <citation type="submission" date="2014-07" db="EMBL/GenBank/DDBJ databases">
        <title>Draft genome sequence of Thalassospira tepidiphila 1-1B.</title>
        <authorList>
            <person name="Lai Q."/>
            <person name="Shao Z."/>
        </authorList>
    </citation>
    <scope>NUCLEOTIDE SEQUENCE [LARGE SCALE GENOMIC DNA]</scope>
    <source>
        <strain evidence="12 13">MCCC 1A03514</strain>
    </source>
</reference>
<evidence type="ECO:0000256" key="4">
    <source>
        <dbReference type="ARBA" id="ARBA00007637"/>
    </source>
</evidence>
<dbReference type="UniPathway" id="UPA00214"/>
<dbReference type="Proteomes" id="UP000094009">
    <property type="component" value="Unassembled WGS sequence"/>
</dbReference>
<dbReference type="AlphaFoldDB" id="A0A853L3R8"/>
<dbReference type="EC" id="5.1.3.2" evidence="5 10"/>
<keyword evidence="8 10" id="KW-0413">Isomerase</keyword>
<proteinExistence type="inferred from homology"/>
<evidence type="ECO:0000256" key="3">
    <source>
        <dbReference type="ARBA" id="ARBA00004947"/>
    </source>
</evidence>
<dbReference type="GO" id="GO:0033499">
    <property type="term" value="P:galactose catabolic process via UDP-galactose, Leloir pathway"/>
    <property type="evidence" value="ECO:0007669"/>
    <property type="project" value="TreeGrafter"/>
</dbReference>
<comment type="catalytic activity">
    <reaction evidence="1 10">
        <text>UDP-alpha-D-glucose = UDP-alpha-D-galactose</text>
        <dbReference type="Rhea" id="RHEA:22168"/>
        <dbReference type="ChEBI" id="CHEBI:58885"/>
        <dbReference type="ChEBI" id="CHEBI:66914"/>
        <dbReference type="EC" id="5.1.3.2"/>
    </reaction>
</comment>
<keyword evidence="9 10" id="KW-0119">Carbohydrate metabolism</keyword>
<feature type="domain" description="NAD-dependent epimerase/dehydratase" evidence="11">
    <location>
        <begin position="3"/>
        <end position="252"/>
    </location>
</feature>
<dbReference type="RefSeq" id="WP_064780357.1">
    <property type="nucleotide sequence ID" value="NZ_JPVZ01000002.1"/>
</dbReference>
<gene>
    <name evidence="12" type="ORF">TH4_06665</name>
</gene>
<dbReference type="Gene3D" id="3.40.50.720">
    <property type="entry name" value="NAD(P)-binding Rossmann-like Domain"/>
    <property type="match status" value="1"/>
</dbReference>
<evidence type="ECO:0000256" key="2">
    <source>
        <dbReference type="ARBA" id="ARBA00001911"/>
    </source>
</evidence>
<evidence type="ECO:0000259" key="11">
    <source>
        <dbReference type="Pfam" id="PF01370"/>
    </source>
</evidence>
<dbReference type="InterPro" id="IPR036291">
    <property type="entry name" value="NAD(P)-bd_dom_sf"/>
</dbReference>
<protein>
    <recommendedName>
        <fullName evidence="6 10">UDP-glucose 4-epimerase</fullName>
        <ecNumber evidence="5 10">5.1.3.2</ecNumber>
    </recommendedName>
</protein>
<dbReference type="Gene3D" id="3.90.25.10">
    <property type="entry name" value="UDP-galactose 4-epimerase, domain 1"/>
    <property type="match status" value="1"/>
</dbReference>
<evidence type="ECO:0000256" key="7">
    <source>
        <dbReference type="ARBA" id="ARBA00023027"/>
    </source>
</evidence>
<comment type="caution">
    <text evidence="12">The sequence shown here is derived from an EMBL/GenBank/DDBJ whole genome shotgun (WGS) entry which is preliminary data.</text>
</comment>
<evidence type="ECO:0000313" key="13">
    <source>
        <dbReference type="Proteomes" id="UP000094009"/>
    </source>
</evidence>
<accession>A0A853L3R8</accession>
<evidence type="ECO:0000256" key="5">
    <source>
        <dbReference type="ARBA" id="ARBA00013189"/>
    </source>
</evidence>
<dbReference type="PANTHER" id="PTHR43725:SF53">
    <property type="entry name" value="UDP-ARABINOSE 4-EPIMERASE 1"/>
    <property type="match status" value="1"/>
</dbReference>
<dbReference type="Pfam" id="PF01370">
    <property type="entry name" value="Epimerase"/>
    <property type="match status" value="1"/>
</dbReference>
<evidence type="ECO:0000256" key="9">
    <source>
        <dbReference type="ARBA" id="ARBA00023277"/>
    </source>
</evidence>
<evidence type="ECO:0000256" key="10">
    <source>
        <dbReference type="RuleBase" id="RU366046"/>
    </source>
</evidence>
<dbReference type="InterPro" id="IPR001509">
    <property type="entry name" value="Epimerase_deHydtase"/>
</dbReference>
<dbReference type="GO" id="GO:0003978">
    <property type="term" value="F:UDP-glucose 4-epimerase activity"/>
    <property type="evidence" value="ECO:0007669"/>
    <property type="project" value="UniProtKB-UniRule"/>
</dbReference>
<dbReference type="PANTHER" id="PTHR43725">
    <property type="entry name" value="UDP-GLUCOSE 4-EPIMERASE"/>
    <property type="match status" value="1"/>
</dbReference>
<evidence type="ECO:0000313" key="12">
    <source>
        <dbReference type="EMBL" id="OAZ11206.1"/>
    </source>
</evidence>
<name>A0A853L3R8_9PROT</name>
<evidence type="ECO:0000256" key="8">
    <source>
        <dbReference type="ARBA" id="ARBA00023235"/>
    </source>
</evidence>
<dbReference type="CDD" id="cd05247">
    <property type="entry name" value="UDP_G4E_1_SDR_e"/>
    <property type="match status" value="1"/>
</dbReference>
<comment type="cofactor">
    <cofactor evidence="2 10">
        <name>NAD(+)</name>
        <dbReference type="ChEBI" id="CHEBI:57540"/>
    </cofactor>
</comment>
<organism evidence="12 13">
    <name type="scientific">Thalassospira tepidiphila MCCC 1A03514</name>
    <dbReference type="NCBI Taxonomy" id="1177930"/>
    <lineage>
        <taxon>Bacteria</taxon>
        <taxon>Pseudomonadati</taxon>
        <taxon>Pseudomonadota</taxon>
        <taxon>Alphaproteobacteria</taxon>
        <taxon>Rhodospirillales</taxon>
        <taxon>Thalassospiraceae</taxon>
        <taxon>Thalassospira</taxon>
    </lineage>
</organism>
<comment type="subunit">
    <text evidence="10">Homodimer.</text>
</comment>
<keyword evidence="7 10" id="KW-0520">NAD</keyword>
<comment type="similarity">
    <text evidence="4 10">Belongs to the NAD(P)-dependent epimerase/dehydratase family.</text>
</comment>
<dbReference type="EMBL" id="JPVZ01000002">
    <property type="protein sequence ID" value="OAZ11206.1"/>
    <property type="molecule type" value="Genomic_DNA"/>
</dbReference>
<sequence>MTVLVTGGAGYIGSHAALALLDGGRDVVVLDNLSQGHRWAVPTGAAFVEGDCGDEDLVRRVIAEHDVTAIMHFAGSIIVPDSVIYPLEYYRNNTVNSRALLQVAVDSGVKHFIFSSTAGVYGEPKATPINEDFALKPISPYGTSKMMTEKMLADAAIAHDLRYVALRYFNVAGADPKGRSGQTSRKATHLIKIASQAATGTRPQMAIYGEDYETPDGTCIRDYIHVSDLANAHVLALEYLERGGESDVMNCGYGRGFSVREVIGAVKKVSGVDFEVELADRRPGDPAALIAAADRIRQKLGWTPVHDDLDAIVRHALDWEQSLKSREVSAA</sequence>
<evidence type="ECO:0000256" key="1">
    <source>
        <dbReference type="ARBA" id="ARBA00000083"/>
    </source>
</evidence>